<name>A0AAW1VWH8_RUBAR</name>
<dbReference type="InterPro" id="IPR026055">
    <property type="entry name" value="FAR"/>
</dbReference>
<reference evidence="7 8" key="1">
    <citation type="journal article" date="2023" name="G3 (Bethesda)">
        <title>A chromosome-length genome assembly and annotation of blackberry (Rubus argutus, cv. 'Hillquist').</title>
        <authorList>
            <person name="Bruna T."/>
            <person name="Aryal R."/>
            <person name="Dudchenko O."/>
            <person name="Sargent D.J."/>
            <person name="Mead D."/>
            <person name="Buti M."/>
            <person name="Cavallini A."/>
            <person name="Hytonen T."/>
            <person name="Andres J."/>
            <person name="Pham M."/>
            <person name="Weisz D."/>
            <person name="Mascagni F."/>
            <person name="Usai G."/>
            <person name="Natali L."/>
            <person name="Bassil N."/>
            <person name="Fernandez G.E."/>
            <person name="Lomsadze A."/>
            <person name="Armour M."/>
            <person name="Olukolu B."/>
            <person name="Poorten T."/>
            <person name="Britton C."/>
            <person name="Davik J."/>
            <person name="Ashrafi H."/>
            <person name="Aiden E.L."/>
            <person name="Borodovsky M."/>
            <person name="Worthington M."/>
        </authorList>
    </citation>
    <scope>NUCLEOTIDE SEQUENCE [LARGE SCALE GENOMIC DNA]</scope>
    <source>
        <strain evidence="7">PI 553951</strain>
    </source>
</reference>
<dbReference type="GO" id="GO:0010345">
    <property type="term" value="P:suberin biosynthetic process"/>
    <property type="evidence" value="ECO:0007669"/>
    <property type="project" value="TreeGrafter"/>
</dbReference>
<evidence type="ECO:0000259" key="5">
    <source>
        <dbReference type="Pfam" id="PF03015"/>
    </source>
</evidence>
<dbReference type="PANTHER" id="PTHR11011">
    <property type="entry name" value="MALE STERILITY PROTEIN 2-RELATED"/>
    <property type="match status" value="1"/>
</dbReference>
<accession>A0AAW1VWH8</accession>
<dbReference type="GO" id="GO:0035336">
    <property type="term" value="P:long-chain fatty-acyl-CoA metabolic process"/>
    <property type="evidence" value="ECO:0007669"/>
    <property type="project" value="TreeGrafter"/>
</dbReference>
<dbReference type="InterPro" id="IPR033640">
    <property type="entry name" value="FAR_C"/>
</dbReference>
<dbReference type="CDD" id="cd05236">
    <property type="entry name" value="FAR-N_SDR_e"/>
    <property type="match status" value="1"/>
</dbReference>
<evidence type="ECO:0000256" key="1">
    <source>
        <dbReference type="ARBA" id="ARBA00005928"/>
    </source>
</evidence>
<protein>
    <recommendedName>
        <fullName evidence="4">Fatty acyl-CoA reductase</fullName>
        <ecNumber evidence="4">1.2.1.84</ecNumber>
    </recommendedName>
</protein>
<dbReference type="InterPro" id="IPR036291">
    <property type="entry name" value="NAD(P)-bd_dom_sf"/>
</dbReference>
<keyword evidence="4" id="KW-0560">Oxidoreductase</keyword>
<dbReference type="GO" id="GO:0102965">
    <property type="term" value="F:alcohol-forming long-chain fatty acyl-CoA reductase activity"/>
    <property type="evidence" value="ECO:0007669"/>
    <property type="project" value="UniProtKB-EC"/>
</dbReference>
<comment type="caution">
    <text evidence="7">The sequence shown here is derived from an EMBL/GenBank/DDBJ whole genome shotgun (WGS) entry which is preliminary data.</text>
</comment>
<keyword evidence="3 4" id="KW-0443">Lipid metabolism</keyword>
<evidence type="ECO:0000259" key="6">
    <source>
        <dbReference type="Pfam" id="PF07993"/>
    </source>
</evidence>
<dbReference type="GO" id="GO:0080019">
    <property type="term" value="F:alcohol-forming very long-chain fatty acyl-CoA reductase activity"/>
    <property type="evidence" value="ECO:0007669"/>
    <property type="project" value="InterPro"/>
</dbReference>
<dbReference type="Pfam" id="PF07993">
    <property type="entry name" value="NAD_binding_4"/>
    <property type="match status" value="1"/>
</dbReference>
<evidence type="ECO:0000256" key="2">
    <source>
        <dbReference type="ARBA" id="ARBA00022516"/>
    </source>
</evidence>
<dbReference type="EC" id="1.2.1.84" evidence="4"/>
<sequence length="492" mass="55915">MVLGSILGYLRNKTILITGATGFLGMVLVEKILRVQPDVKRLYLLLRATDPESAKNRMYHEIIGQELFSVLREKWGADFDSFISQKLVALAGDVTSENLGMSEFSLMEEMCREIQIIFHSAAATNFDERYDASLGVNTFGVLHMLSFANKCINLEILLHVSTAYLCGERSGLIPEDLSSMTKMVNETINFNFALEEKNMVDEKLNELKAEDASQEVITNTMKDFGTERAKFNGWPNTYVFTKAMGEILLRRSKNNLPFVILRPTIITSTYKEPFSGWIQGYRTVDSIIAMYGKGKLTCLLVDPMTVADMIPVDMVINSIIAAAVVNANKSSGTIYQMGSSLRNPIKFSESHDIVFRYFNLNPWLNQNGEPVKVSKVTILKSMAAFQMYLAIHYVLPMKGFELVNKAFGGYFQVMYDNYDRKLKTVMRMVELYAPYLLFKGIFDDTNTVELRRITSESFIEAEDFNFDPKCIDWEDYLINTHIPGFLKHVAIK</sequence>
<feature type="domain" description="Fatty acyl-CoA reductase C-terminal" evidence="5">
    <location>
        <begin position="393"/>
        <end position="489"/>
    </location>
</feature>
<comment type="similarity">
    <text evidence="1 4">Belongs to the fatty acyl-CoA reductase family.</text>
</comment>
<dbReference type="EMBL" id="JBEDUW010000007">
    <property type="protein sequence ID" value="KAK9911243.1"/>
    <property type="molecule type" value="Genomic_DNA"/>
</dbReference>
<dbReference type="AlphaFoldDB" id="A0AAW1VWH8"/>
<keyword evidence="4" id="KW-0521">NADP</keyword>
<gene>
    <name evidence="7" type="ORF">M0R45_035164</name>
</gene>
<keyword evidence="2 4" id="KW-0444">Lipid biosynthesis</keyword>
<feature type="domain" description="Thioester reductase (TE)" evidence="6">
    <location>
        <begin position="17"/>
        <end position="319"/>
    </location>
</feature>
<dbReference type="InterPro" id="IPR013120">
    <property type="entry name" value="FAR_NAD-bd"/>
</dbReference>
<dbReference type="Proteomes" id="UP001457282">
    <property type="component" value="Unassembled WGS sequence"/>
</dbReference>
<organism evidence="7 8">
    <name type="scientific">Rubus argutus</name>
    <name type="common">Southern blackberry</name>
    <dbReference type="NCBI Taxonomy" id="59490"/>
    <lineage>
        <taxon>Eukaryota</taxon>
        <taxon>Viridiplantae</taxon>
        <taxon>Streptophyta</taxon>
        <taxon>Embryophyta</taxon>
        <taxon>Tracheophyta</taxon>
        <taxon>Spermatophyta</taxon>
        <taxon>Magnoliopsida</taxon>
        <taxon>eudicotyledons</taxon>
        <taxon>Gunneridae</taxon>
        <taxon>Pentapetalae</taxon>
        <taxon>rosids</taxon>
        <taxon>fabids</taxon>
        <taxon>Rosales</taxon>
        <taxon>Rosaceae</taxon>
        <taxon>Rosoideae</taxon>
        <taxon>Rosoideae incertae sedis</taxon>
        <taxon>Rubus</taxon>
    </lineage>
</organism>
<keyword evidence="8" id="KW-1185">Reference proteome</keyword>
<evidence type="ECO:0000313" key="8">
    <source>
        <dbReference type="Proteomes" id="UP001457282"/>
    </source>
</evidence>
<evidence type="ECO:0000256" key="4">
    <source>
        <dbReference type="RuleBase" id="RU363097"/>
    </source>
</evidence>
<evidence type="ECO:0000313" key="7">
    <source>
        <dbReference type="EMBL" id="KAK9911243.1"/>
    </source>
</evidence>
<dbReference type="SUPFAM" id="SSF51735">
    <property type="entry name" value="NAD(P)-binding Rossmann-fold domains"/>
    <property type="match status" value="1"/>
</dbReference>
<dbReference type="CDD" id="cd09071">
    <property type="entry name" value="FAR_C"/>
    <property type="match status" value="1"/>
</dbReference>
<evidence type="ECO:0000256" key="3">
    <source>
        <dbReference type="ARBA" id="ARBA00023098"/>
    </source>
</evidence>
<comment type="function">
    <text evidence="4">Catalyzes the reduction of fatty acyl-CoA to fatty alcohols.</text>
</comment>
<dbReference type="PANTHER" id="PTHR11011:SF84">
    <property type="entry name" value="ACYL-COA REDUCTASE-LIKE PROTEIN, PUTATIVE-RELATED"/>
    <property type="match status" value="1"/>
</dbReference>
<comment type="catalytic activity">
    <reaction evidence="4">
        <text>a long-chain fatty acyl-CoA + 2 NADPH + 2 H(+) = a long-chain primary fatty alcohol + 2 NADP(+) + CoA</text>
        <dbReference type="Rhea" id="RHEA:52716"/>
        <dbReference type="ChEBI" id="CHEBI:15378"/>
        <dbReference type="ChEBI" id="CHEBI:57287"/>
        <dbReference type="ChEBI" id="CHEBI:57783"/>
        <dbReference type="ChEBI" id="CHEBI:58349"/>
        <dbReference type="ChEBI" id="CHEBI:77396"/>
        <dbReference type="ChEBI" id="CHEBI:83139"/>
        <dbReference type="EC" id="1.2.1.84"/>
    </reaction>
</comment>
<dbReference type="Pfam" id="PF03015">
    <property type="entry name" value="Sterile"/>
    <property type="match status" value="1"/>
</dbReference>
<dbReference type="Gene3D" id="3.40.50.720">
    <property type="entry name" value="NAD(P)-binding Rossmann-like Domain"/>
    <property type="match status" value="1"/>
</dbReference>
<proteinExistence type="inferred from homology"/>